<gene>
    <name evidence="7" type="ORF">ULVI_03455</name>
</gene>
<feature type="domain" description="Dipeptidylpeptidase IV N-terminal" evidence="6">
    <location>
        <begin position="99"/>
        <end position="440"/>
    </location>
</feature>
<dbReference type="RefSeq" id="WP_068589802.1">
    <property type="nucleotide sequence ID" value="NZ_LRXL01000026.1"/>
</dbReference>
<accession>A0A167IM47</accession>
<dbReference type="PANTHER" id="PTHR11731">
    <property type="entry name" value="PROTEASE FAMILY S9B,C DIPEPTIDYL-PEPTIDASE IV-RELATED"/>
    <property type="match status" value="1"/>
</dbReference>
<reference evidence="7 8" key="1">
    <citation type="submission" date="2016-02" db="EMBL/GenBank/DDBJ databases">
        <title>Ulvibacter sp. LPB0005, isolated from Thais luteostoma.</title>
        <authorList>
            <person name="Shin S.-K."/>
            <person name="Yi H."/>
        </authorList>
    </citation>
    <scope>NUCLEOTIDE SEQUENCE [LARGE SCALE GENOMIC DNA]</scope>
    <source>
        <strain evidence="7 8">LPB0005</strain>
    </source>
</reference>
<dbReference type="SUPFAM" id="SSF82171">
    <property type="entry name" value="DPP6 N-terminal domain-like"/>
    <property type="match status" value="1"/>
</dbReference>
<dbReference type="InterPro" id="IPR029058">
    <property type="entry name" value="AB_hydrolase_fold"/>
</dbReference>
<dbReference type="InterPro" id="IPR050278">
    <property type="entry name" value="Serine_Prot_S9B/DPPIV"/>
</dbReference>
<dbReference type="EMBL" id="LRXL01000026">
    <property type="protein sequence ID" value="OAB79811.1"/>
    <property type="molecule type" value="Genomic_DNA"/>
</dbReference>
<dbReference type="FunFam" id="3.40.50.1820:FF:000003">
    <property type="entry name" value="Dipeptidyl peptidase 4"/>
    <property type="match status" value="1"/>
</dbReference>
<dbReference type="Pfam" id="PF00930">
    <property type="entry name" value="DPPIV_N"/>
    <property type="match status" value="1"/>
</dbReference>
<dbReference type="InterPro" id="IPR002471">
    <property type="entry name" value="Pept_S9_AS"/>
</dbReference>
<feature type="domain" description="Peptidase S9 prolyl oligopeptidase catalytic" evidence="5">
    <location>
        <begin position="530"/>
        <end position="725"/>
    </location>
</feature>
<name>A0A167IM47_9FLAO</name>
<feature type="chain" id="PRO_5007888381" evidence="4">
    <location>
        <begin position="23"/>
        <end position="736"/>
    </location>
</feature>
<dbReference type="GO" id="GO:0008239">
    <property type="term" value="F:dipeptidyl-peptidase activity"/>
    <property type="evidence" value="ECO:0007669"/>
    <property type="project" value="TreeGrafter"/>
</dbReference>
<evidence type="ECO:0000259" key="5">
    <source>
        <dbReference type="Pfam" id="PF00326"/>
    </source>
</evidence>
<evidence type="ECO:0000313" key="7">
    <source>
        <dbReference type="EMBL" id="OAB79811.1"/>
    </source>
</evidence>
<comment type="caution">
    <text evidence="7">The sequence shown here is derived from an EMBL/GenBank/DDBJ whole genome shotgun (WGS) entry which is preliminary data.</text>
</comment>
<dbReference type="GO" id="GO:0006508">
    <property type="term" value="P:proteolysis"/>
    <property type="evidence" value="ECO:0007669"/>
    <property type="project" value="UniProtKB-KW"/>
</dbReference>
<evidence type="ECO:0000256" key="3">
    <source>
        <dbReference type="ARBA" id="ARBA00023180"/>
    </source>
</evidence>
<dbReference type="Pfam" id="PF00326">
    <property type="entry name" value="Peptidase_S9"/>
    <property type="match status" value="1"/>
</dbReference>
<organism evidence="7 8">
    <name type="scientific">Cochleicola gelatinilyticus</name>
    <dbReference type="NCBI Taxonomy" id="1763537"/>
    <lineage>
        <taxon>Bacteria</taxon>
        <taxon>Pseudomonadati</taxon>
        <taxon>Bacteroidota</taxon>
        <taxon>Flavobacteriia</taxon>
        <taxon>Flavobacteriales</taxon>
        <taxon>Flavobacteriaceae</taxon>
        <taxon>Cochleicola</taxon>
    </lineage>
</organism>
<dbReference type="SUPFAM" id="SSF53474">
    <property type="entry name" value="alpha/beta-Hydrolases"/>
    <property type="match status" value="1"/>
</dbReference>
<dbReference type="Proteomes" id="UP000077013">
    <property type="component" value="Unassembled WGS sequence"/>
</dbReference>
<evidence type="ECO:0000256" key="2">
    <source>
        <dbReference type="ARBA" id="ARBA00022801"/>
    </source>
</evidence>
<feature type="signal peptide" evidence="4">
    <location>
        <begin position="1"/>
        <end position="22"/>
    </location>
</feature>
<keyword evidence="4" id="KW-0732">Signal</keyword>
<evidence type="ECO:0000256" key="4">
    <source>
        <dbReference type="SAM" id="SignalP"/>
    </source>
</evidence>
<keyword evidence="2" id="KW-0378">Hydrolase</keyword>
<dbReference type="InterPro" id="IPR001375">
    <property type="entry name" value="Peptidase_S9_cat"/>
</dbReference>
<keyword evidence="8" id="KW-1185">Reference proteome</keyword>
<dbReference type="InterPro" id="IPR002469">
    <property type="entry name" value="Peptidase_S9B_N"/>
</dbReference>
<evidence type="ECO:0000259" key="6">
    <source>
        <dbReference type="Pfam" id="PF00930"/>
    </source>
</evidence>
<keyword evidence="3" id="KW-0325">Glycoprotein</keyword>
<protein>
    <submittedName>
        <fullName evidence="7">Peptidase S9</fullName>
    </submittedName>
</protein>
<evidence type="ECO:0000313" key="8">
    <source>
        <dbReference type="Proteomes" id="UP000077013"/>
    </source>
</evidence>
<dbReference type="AlphaFoldDB" id="A0A167IM47"/>
<sequence length="736" mass="83942">MKTKNLTRFLVLFLTATTILSAQQDITLNDIYGGAFRTEGLDALRSLKNGTEYSVLNYDRDAKASTIDVYNYKTGKKERTLLSSNDLPGIDYLISYEFSDDESKLLLATKLEQIYRRSSLGTYYVYDLKSKDLTLVSENQIQEPTFNKNGSKVAYGYNNNLYIKDLKSDATKQITFDGKKNSIINGITDWVYEEEFGFVRAFDWNNAGNKLAFIRFDETDVPRFSMDVYKETLYPDQQVFKYPKAGDPNAKVSLHIYDVTSEKTSNIGLSDYNSYYIPRIQWTKQDNILSAQLTNRYQNTVDLIFVDAETNTSKLVLQEKDDAYVDITDNLTFLNDNSFIWTSEKDGWNHIYLYDKTGKLQNQVTKGDWEVTNYYGFDQKTGRIYYQSTENGSINRDVYSVLSSGKNKARLTQNTGSNSGAFSADYTYFINTFSSADTPYKFSLHNALNGKEIREIASNDALVTKLKNYNMSPKEFSTITVNGNELNMYMIKPKNFDPNKSYPLFMYQYSGPGSQNVANRWNGANDYWHQMLAQEGYVIACVDGRGTGLKGRDFKKMTQKELGKYEVEDQIAAAKKLGALPFIDANRIGIWGWSYGGFMASNCLFQGADTFSMAIAVAPVTSWRFYDTIYTERYMTTPQENATGYDNNSPISHVEKLEGDFLLVHGSADDNVHVQNTMRLVEALVQADKQFDWAIYPDKNHGIYGGNTRLHLFKKLTNFVYDTLGESQPVMTETKK</sequence>
<dbReference type="STRING" id="1763537.ULVI_03455"/>
<dbReference type="Gene3D" id="3.40.50.1820">
    <property type="entry name" value="alpha/beta hydrolase"/>
    <property type="match status" value="1"/>
</dbReference>
<dbReference type="GO" id="GO:0004252">
    <property type="term" value="F:serine-type endopeptidase activity"/>
    <property type="evidence" value="ECO:0007669"/>
    <property type="project" value="InterPro"/>
</dbReference>
<proteinExistence type="predicted"/>
<dbReference type="Gene3D" id="2.140.10.30">
    <property type="entry name" value="Dipeptidylpeptidase IV, N-terminal domain"/>
    <property type="match status" value="1"/>
</dbReference>
<evidence type="ECO:0000256" key="1">
    <source>
        <dbReference type="ARBA" id="ARBA00022670"/>
    </source>
</evidence>
<keyword evidence="1" id="KW-0645">Protease</keyword>
<dbReference type="OrthoDB" id="9812921at2"/>
<dbReference type="PROSITE" id="PS00708">
    <property type="entry name" value="PRO_ENDOPEP_SER"/>
    <property type="match status" value="1"/>
</dbReference>
<dbReference type="PANTHER" id="PTHR11731:SF193">
    <property type="entry name" value="DIPEPTIDYL PEPTIDASE 9"/>
    <property type="match status" value="1"/>
</dbReference>